<evidence type="ECO:0000256" key="5">
    <source>
        <dbReference type="ARBA" id="ARBA00023136"/>
    </source>
</evidence>
<feature type="domain" description="Expansin-like CBD" evidence="8">
    <location>
        <begin position="204"/>
        <end position="283"/>
    </location>
</feature>
<comment type="similarity">
    <text evidence="1 6">Belongs to the expansin family. Expansin A subfamily.</text>
</comment>
<dbReference type="Pfam" id="PF03330">
    <property type="entry name" value="DPBB_1"/>
    <property type="match status" value="1"/>
</dbReference>
<evidence type="ECO:0000256" key="6">
    <source>
        <dbReference type="RuleBase" id="RU365023"/>
    </source>
</evidence>
<dbReference type="CDD" id="cd22274">
    <property type="entry name" value="DPBB_EXPA_N"/>
    <property type="match status" value="1"/>
</dbReference>
<evidence type="ECO:0000259" key="7">
    <source>
        <dbReference type="PROSITE" id="PS50842"/>
    </source>
</evidence>
<dbReference type="SUPFAM" id="SSF49590">
    <property type="entry name" value="PHL pollen allergen"/>
    <property type="match status" value="1"/>
</dbReference>
<evidence type="ECO:0000313" key="10">
    <source>
        <dbReference type="Proteomes" id="UP001605036"/>
    </source>
</evidence>
<organism evidence="9 10">
    <name type="scientific">Riccia fluitans</name>
    <dbReference type="NCBI Taxonomy" id="41844"/>
    <lineage>
        <taxon>Eukaryota</taxon>
        <taxon>Viridiplantae</taxon>
        <taxon>Streptophyta</taxon>
        <taxon>Embryophyta</taxon>
        <taxon>Marchantiophyta</taxon>
        <taxon>Marchantiopsida</taxon>
        <taxon>Marchantiidae</taxon>
        <taxon>Marchantiales</taxon>
        <taxon>Ricciaceae</taxon>
        <taxon>Riccia</taxon>
    </lineage>
</organism>
<dbReference type="EMBL" id="JBHFFA010000003">
    <property type="protein sequence ID" value="KAL2636068.1"/>
    <property type="molecule type" value="Genomic_DNA"/>
</dbReference>
<dbReference type="Gene3D" id="2.40.40.10">
    <property type="entry name" value="RlpA-like domain"/>
    <property type="match status" value="1"/>
</dbReference>
<dbReference type="Gene3D" id="2.60.40.760">
    <property type="entry name" value="Expansin, cellulose-binding-like domain"/>
    <property type="match status" value="1"/>
</dbReference>
<dbReference type="InterPro" id="IPR007118">
    <property type="entry name" value="Expan_Lol_pI"/>
</dbReference>
<evidence type="ECO:0000256" key="1">
    <source>
        <dbReference type="ARBA" id="ARBA00005392"/>
    </source>
</evidence>
<feature type="domain" description="Expansin-like EG45" evidence="7">
    <location>
        <begin position="85"/>
        <end position="194"/>
    </location>
</feature>
<dbReference type="PANTHER" id="PTHR31867">
    <property type="entry name" value="EXPANSIN-A15"/>
    <property type="match status" value="1"/>
</dbReference>
<dbReference type="InterPro" id="IPR009009">
    <property type="entry name" value="RlpA-like_DPBB"/>
</dbReference>
<dbReference type="PROSITE" id="PS50842">
    <property type="entry name" value="EXPANSIN_EG45"/>
    <property type="match status" value="1"/>
</dbReference>
<keyword evidence="3 6" id="KW-0964">Secreted</keyword>
<sequence length="288" mass="31361">MGHDPYRVLVFCILVRYQDSAVVLIQQYTASTREMAIMTGVLFSALLLLSFEVARVLSMEAWAVTDWSDATATFYGGSDASGTMGGACGYGNLYSTGYGVQSTALSNALLNNGLTCGACFALECRLDGSKWCYPGKQIVVTATNACPPGSEGGWCDPPKLHFDLAYPMFSQLAQGVAGVIPVKYKRVPCQKQGGIRFTMHGNPWFDYVLVYNVGGMGSVCGVSIKGDKTGWYSMSQNWGQYWSASSNLVGQELSFEVRLCNGNTQEFYNVAPSNWEFGQTFEADNNFD</sequence>
<dbReference type="PRINTS" id="PR01226">
    <property type="entry name" value="EXPANSIN"/>
</dbReference>
<evidence type="ECO:0000313" key="9">
    <source>
        <dbReference type="EMBL" id="KAL2636068.1"/>
    </source>
</evidence>
<name>A0ABD1Z007_9MARC</name>
<dbReference type="PROSITE" id="PS50843">
    <property type="entry name" value="EXPANSIN_CBD"/>
    <property type="match status" value="1"/>
</dbReference>
<comment type="subcellular location">
    <subcellularLocation>
        <location evidence="6">Secreted</location>
        <location evidence="6">Cell wall</location>
    </subcellularLocation>
    <subcellularLocation>
        <location evidence="6">Membrane</location>
        <topology evidence="6">Peripheral membrane protein</topology>
    </subcellularLocation>
</comment>
<dbReference type="InterPro" id="IPR036749">
    <property type="entry name" value="Expansin_CBD_sf"/>
</dbReference>
<dbReference type="GO" id="GO:0071555">
    <property type="term" value="P:cell wall organization"/>
    <property type="evidence" value="ECO:0007669"/>
    <property type="project" value="UniProtKB-KW"/>
</dbReference>
<reference evidence="9 10" key="1">
    <citation type="submission" date="2024-09" db="EMBL/GenBank/DDBJ databases">
        <title>Chromosome-scale assembly of Riccia fluitans.</title>
        <authorList>
            <person name="Paukszto L."/>
            <person name="Sawicki J."/>
            <person name="Karawczyk K."/>
            <person name="Piernik-Szablinska J."/>
            <person name="Szczecinska M."/>
            <person name="Mazdziarz M."/>
        </authorList>
    </citation>
    <scope>NUCLEOTIDE SEQUENCE [LARGE SCALE GENOMIC DNA]</scope>
    <source>
        <strain evidence="9">Rf_01</strain>
        <tissue evidence="9">Aerial parts of the thallus</tissue>
    </source>
</reference>
<dbReference type="InterPro" id="IPR007112">
    <property type="entry name" value="Expansin/allergen_DPBB_dom"/>
</dbReference>
<dbReference type="SMART" id="SM00837">
    <property type="entry name" value="DPBB_1"/>
    <property type="match status" value="1"/>
</dbReference>
<dbReference type="AlphaFoldDB" id="A0ABD1Z007"/>
<evidence type="ECO:0000256" key="2">
    <source>
        <dbReference type="ARBA" id="ARBA00022512"/>
    </source>
</evidence>
<dbReference type="Pfam" id="PF01357">
    <property type="entry name" value="Expansin_C"/>
    <property type="match status" value="1"/>
</dbReference>
<evidence type="ECO:0000256" key="4">
    <source>
        <dbReference type="ARBA" id="ARBA00022729"/>
    </source>
</evidence>
<dbReference type="PRINTS" id="PR01225">
    <property type="entry name" value="EXPANSNFAMLY"/>
</dbReference>
<dbReference type="InterPro" id="IPR002963">
    <property type="entry name" value="Expansin"/>
</dbReference>
<keyword evidence="2 6" id="KW-0134">Cell wall</keyword>
<keyword evidence="5" id="KW-0472">Membrane</keyword>
<proteinExistence type="inferred from homology"/>
<dbReference type="Proteomes" id="UP001605036">
    <property type="component" value="Unassembled WGS sequence"/>
</dbReference>
<evidence type="ECO:0000256" key="3">
    <source>
        <dbReference type="ARBA" id="ARBA00022525"/>
    </source>
</evidence>
<gene>
    <name evidence="9" type="ORF">R1flu_007547</name>
</gene>
<comment type="caution">
    <text evidence="9">The sequence shown here is derived from an EMBL/GenBank/DDBJ whole genome shotgun (WGS) entry which is preliminary data.</text>
</comment>
<evidence type="ECO:0000259" key="8">
    <source>
        <dbReference type="PROSITE" id="PS50843"/>
    </source>
</evidence>
<keyword evidence="6" id="KW-0961">Cell wall biogenesis/degradation</keyword>
<keyword evidence="10" id="KW-1185">Reference proteome</keyword>
<dbReference type="InterPro" id="IPR007117">
    <property type="entry name" value="Expansin_CBD"/>
</dbReference>
<protein>
    <recommendedName>
        <fullName evidence="6">Expansin</fullName>
    </recommendedName>
</protein>
<comment type="function">
    <text evidence="6">Causes loosening and extension of plant cell walls by disrupting non-covalent bonding between cellulose microfibrils and matrix glucans. No enzymatic activity has been found.</text>
</comment>
<dbReference type="InterPro" id="IPR036908">
    <property type="entry name" value="RlpA-like_sf"/>
</dbReference>
<keyword evidence="4" id="KW-0732">Signal</keyword>
<dbReference type="SUPFAM" id="SSF50685">
    <property type="entry name" value="Barwin-like endoglucanases"/>
    <property type="match status" value="1"/>
</dbReference>
<dbReference type="GO" id="GO:0016020">
    <property type="term" value="C:membrane"/>
    <property type="evidence" value="ECO:0007669"/>
    <property type="project" value="UniProtKB-SubCell"/>
</dbReference>
<accession>A0ABD1Z007</accession>